<dbReference type="AlphaFoldDB" id="A0AAD7JKS0"/>
<feature type="compositionally biased region" description="Low complexity" evidence="1">
    <location>
        <begin position="666"/>
        <end position="685"/>
    </location>
</feature>
<accession>A0AAD7JKS0</accession>
<feature type="region of interest" description="Disordered" evidence="1">
    <location>
        <begin position="648"/>
        <end position="685"/>
    </location>
</feature>
<dbReference type="Pfam" id="PF20153">
    <property type="entry name" value="DUF6535"/>
    <property type="match status" value="1"/>
</dbReference>
<dbReference type="Proteomes" id="UP001215598">
    <property type="component" value="Unassembled WGS sequence"/>
</dbReference>
<keyword evidence="5" id="KW-1185">Reference proteome</keyword>
<keyword evidence="2" id="KW-1133">Transmembrane helix</keyword>
<keyword evidence="2" id="KW-0472">Membrane</keyword>
<evidence type="ECO:0000313" key="4">
    <source>
        <dbReference type="EMBL" id="KAJ7765362.1"/>
    </source>
</evidence>
<feature type="transmembrane region" description="Helical" evidence="2">
    <location>
        <begin position="110"/>
        <end position="132"/>
    </location>
</feature>
<keyword evidence="2" id="KW-0812">Transmembrane</keyword>
<evidence type="ECO:0000256" key="1">
    <source>
        <dbReference type="SAM" id="MobiDB-lite"/>
    </source>
</evidence>
<dbReference type="InterPro" id="IPR045338">
    <property type="entry name" value="DUF6535"/>
</dbReference>
<feature type="transmembrane region" description="Helical" evidence="2">
    <location>
        <begin position="201"/>
        <end position="224"/>
    </location>
</feature>
<dbReference type="EMBL" id="JARKIB010000026">
    <property type="protein sequence ID" value="KAJ7765362.1"/>
    <property type="molecule type" value="Genomic_DNA"/>
</dbReference>
<evidence type="ECO:0000313" key="5">
    <source>
        <dbReference type="Proteomes" id="UP001215598"/>
    </source>
</evidence>
<feature type="domain" description="DUF6535" evidence="3">
    <location>
        <begin position="21"/>
        <end position="188"/>
    </location>
</feature>
<name>A0AAD7JKS0_9AGAR</name>
<protein>
    <recommendedName>
        <fullName evidence="3">DUF6535 domain-containing protein</fullName>
    </recommendedName>
</protein>
<reference evidence="4" key="1">
    <citation type="submission" date="2023-03" db="EMBL/GenBank/DDBJ databases">
        <title>Massive genome expansion in bonnet fungi (Mycena s.s.) driven by repeated elements and novel gene families across ecological guilds.</title>
        <authorList>
            <consortium name="Lawrence Berkeley National Laboratory"/>
            <person name="Harder C.B."/>
            <person name="Miyauchi S."/>
            <person name="Viragh M."/>
            <person name="Kuo A."/>
            <person name="Thoen E."/>
            <person name="Andreopoulos B."/>
            <person name="Lu D."/>
            <person name="Skrede I."/>
            <person name="Drula E."/>
            <person name="Henrissat B."/>
            <person name="Morin E."/>
            <person name="Kohler A."/>
            <person name="Barry K."/>
            <person name="LaButti K."/>
            <person name="Morin E."/>
            <person name="Salamov A."/>
            <person name="Lipzen A."/>
            <person name="Mereny Z."/>
            <person name="Hegedus B."/>
            <person name="Baldrian P."/>
            <person name="Stursova M."/>
            <person name="Weitz H."/>
            <person name="Taylor A."/>
            <person name="Grigoriev I.V."/>
            <person name="Nagy L.G."/>
            <person name="Martin F."/>
            <person name="Kauserud H."/>
        </authorList>
    </citation>
    <scope>NUCLEOTIDE SEQUENCE</scope>
    <source>
        <strain evidence="4">CBHHK182m</strain>
    </source>
</reference>
<evidence type="ECO:0000256" key="2">
    <source>
        <dbReference type="SAM" id="Phobius"/>
    </source>
</evidence>
<proteinExistence type="predicted"/>
<organism evidence="4 5">
    <name type="scientific">Mycena metata</name>
    <dbReference type="NCBI Taxonomy" id="1033252"/>
    <lineage>
        <taxon>Eukaryota</taxon>
        <taxon>Fungi</taxon>
        <taxon>Dikarya</taxon>
        <taxon>Basidiomycota</taxon>
        <taxon>Agaricomycotina</taxon>
        <taxon>Agaricomycetes</taxon>
        <taxon>Agaricomycetidae</taxon>
        <taxon>Agaricales</taxon>
        <taxon>Marasmiineae</taxon>
        <taxon>Mycenaceae</taxon>
        <taxon>Mycena</taxon>
    </lineage>
</organism>
<gene>
    <name evidence="4" type="ORF">B0H16DRAFT_1525348</name>
</gene>
<evidence type="ECO:0000259" key="3">
    <source>
        <dbReference type="Pfam" id="PF20153"/>
    </source>
</evidence>
<comment type="caution">
    <text evidence="4">The sequence shown here is derived from an EMBL/GenBank/DDBJ whole genome shotgun (WGS) entry which is preliminary data.</text>
</comment>
<feature type="transmembrane region" description="Helical" evidence="2">
    <location>
        <begin position="37"/>
        <end position="59"/>
    </location>
</feature>
<sequence length="685" mass="74741">MPEVPATSSSAWNALLRSTLADTIHPKLDRWRSGLDALLVFLGLFSAIVTSFFVQSLTALKEDQTVRMTQLLANLTDIIIDISGVPSANLHFTQPPAFHPDPTDVRLNSFWSLSLILSLSIAALAVACRGFLNMVGWSRFTKASEKLIDIRTRWASSERFLGPTIELLPPLLVVPVLLFIAGLLDTLFSSVLELSPVPKPILFTSGVSLLFIAAVALLLCYTLAHRGLNPSGSPISWTVRHLKRHPSNKVHDTDVRETLSERAPSVYHQVVQATHDDDALNEASAALYDIMQSLAVWPRYGSPGTGLLDQERATFLHLLSPEASTRSNRTAVQVICRMQDSSRIRYSPMDMSELVPALLQAARRSPNAGLMVELWDSPFIRAMAIVANAGAVADYYPAVLSFICSEYINSQHLPSNSDPSAAYVVRTTTISFVVEILFTKLGQFLAKPPTSESDDDLVVDRTMSPSHKDAIKASTSTLIDPGKIIAALIYLPLPQNGPILTLIIRWLVRVTSPLSVLRASQAHITAITSHDVWPTILFFIASIVGQVCLAADGFQDYVALGELCVNALLKIADFHQFHPQLPTLVGTATTALRHPKSAGVATKMGEDLLTVRKFVADDTWRWSGKQRSAVLAELESLEVKEKEEAVLSPQRTRVLPSIETSPGMEPVASSPEPSSSSTVVPNSDV</sequence>